<feature type="compositionally biased region" description="Low complexity" evidence="2">
    <location>
        <begin position="436"/>
        <end position="450"/>
    </location>
</feature>
<evidence type="ECO:0000256" key="1">
    <source>
        <dbReference type="SAM" id="Coils"/>
    </source>
</evidence>
<gene>
    <name evidence="3" type="ORF">PAUS00366_LOCUS22366</name>
</gene>
<feature type="coiled-coil region" evidence="1">
    <location>
        <begin position="903"/>
        <end position="961"/>
    </location>
</feature>
<feature type="region of interest" description="Disordered" evidence="2">
    <location>
        <begin position="193"/>
        <end position="214"/>
    </location>
</feature>
<feature type="compositionally biased region" description="Polar residues" evidence="2">
    <location>
        <begin position="552"/>
        <end position="564"/>
    </location>
</feature>
<protein>
    <submittedName>
        <fullName evidence="3">Uncharacterized protein</fullName>
    </submittedName>
</protein>
<sequence>MAPKTIAIHRHKVDPVSPIPVRRDDFPKSNSAAPVRKDDFPKSKLPPFRHHRSKSTPSQLSRPLPIASATRSSSTQGKELDELKNKYEETKNKMEKMKREKNENNKRLIEMSGLVKRLQDIPVGYDKSEGSTFVNVQRKIQAIDHEMKQAKNRYDELRSEKTFQSDTIKAQESQMKTMEDQIQVLNERLKQEELDQQEQKKQTEQKQKENTDELEQRIMLQDMEIMNLMGEIDNLKTNGKFLAHNDIKEQTNTIGQDIKLLEVDNAAKYAEIKKMEDKLAMMRSDQRTQKMEQESFLKKQSEESSGFILQPTATTFAEISKLEDNMANLRLEQEKSNIFKSKQKAIEENTGKKPATSKRQSSQPWNRDLAWLEETKIQETELEVVANNDIVYDEPVPPKSDHDDQKSLDLPNFGTKNNSVVKSARKKKGVSPFGVSVCSSSNSQSRCSSSEESESESEASEHYDKQQQYKNPFNATMDKYNSDTTATAESSTSSLSETDDSETTCVSEASNHKRAVELMHSDDGSIEVIEVEALLPGVTVEKTESTDEVSTDNESSVEYSSGESANEDSTNEDCSNYSSSGEYTSGESTQTESRSILEQIPEEGELESESESDWEGDQESIISTGIQLTKTKDEQVDDLLLAKQLKDAQDKYEKLMEDHKGMVSMSESKAKKLEEENQKLRSELSGALNSSAKESDEKTHTIDPKEVYKPKGSTKNARSKRPQEETKAKDPDEKARSKRLKDENKMLLRNMEKQNNIMMKAEKNYEKLQFEHLATIEELEENKKRYDKLILDFTNLADRNKDSGNYSRMEALHDAVVMKLADLGDENEKLEKQRDAAVDQLENKNIQIRAFDEAIAEMNKVESDLKTLQEVHVDTVSELHDLTDKNKELKYLHEKEAANAAHLDTLEQGYTNAKAEIEILMKANKELSGTDTKLSESEVRVTMLEGELKKSKEDLGALKKKSNKRQGQLKDVIAQYKSLKQEHTDKCAKLTHLEIALNGLDDDSAIMEMKKMEEAVNQAKKDADKAVKAKEARERDMRIVLQHYEKLQMKFEKLKAKYDSATTDHDGVTENQGRVPLPKNLTYEENKDEQDTYPTGDDGDARLQEVEQLEKLLKESKESLTWRDEKIVKALAELKAAKEQVEDVETEKEQLQVDLSKLKSQLLLARREANKAEERQGSGHDHLRTAIVNNHRLQQTYSSLQRKFEEVNADLKQSKEQVKVHEQGEKQARKRASIVHTQYKKLQTDHDVVVERLEKLKIQMTISHDD</sequence>
<proteinExistence type="predicted"/>
<organism evidence="3">
    <name type="scientific">Pseudo-nitzschia australis</name>
    <dbReference type="NCBI Taxonomy" id="44445"/>
    <lineage>
        <taxon>Eukaryota</taxon>
        <taxon>Sar</taxon>
        <taxon>Stramenopiles</taxon>
        <taxon>Ochrophyta</taxon>
        <taxon>Bacillariophyta</taxon>
        <taxon>Bacillariophyceae</taxon>
        <taxon>Bacillariophycidae</taxon>
        <taxon>Bacillariales</taxon>
        <taxon>Bacillariaceae</taxon>
        <taxon>Pseudo-nitzschia</taxon>
    </lineage>
</organism>
<dbReference type="SUPFAM" id="SSF57997">
    <property type="entry name" value="Tropomyosin"/>
    <property type="match status" value="1"/>
</dbReference>
<feature type="region of interest" description="Disordered" evidence="2">
    <location>
        <begin position="1"/>
        <end position="103"/>
    </location>
</feature>
<feature type="compositionally biased region" description="Basic and acidic residues" evidence="2">
    <location>
        <begin position="668"/>
        <end position="682"/>
    </location>
</feature>
<feature type="region of interest" description="Disordered" evidence="2">
    <location>
        <begin position="392"/>
        <end position="508"/>
    </location>
</feature>
<name>A0A7S4AWU8_9STRA</name>
<dbReference type="EMBL" id="HBIX01034246">
    <property type="protein sequence ID" value="CAE0729581.1"/>
    <property type="molecule type" value="Transcribed_RNA"/>
</dbReference>
<feature type="compositionally biased region" description="Low complexity" evidence="2">
    <location>
        <begin position="482"/>
        <end position="496"/>
    </location>
</feature>
<keyword evidence="1" id="KW-0175">Coiled coil</keyword>
<dbReference type="AlphaFoldDB" id="A0A7S4AWU8"/>
<feature type="compositionally biased region" description="Acidic residues" evidence="2">
    <location>
        <begin position="600"/>
        <end position="618"/>
    </location>
</feature>
<feature type="compositionally biased region" description="Basic and acidic residues" evidence="2">
    <location>
        <begin position="721"/>
        <end position="743"/>
    </location>
</feature>
<feature type="compositionally biased region" description="Low complexity" evidence="2">
    <location>
        <begin position="575"/>
        <end position="599"/>
    </location>
</feature>
<evidence type="ECO:0000313" key="3">
    <source>
        <dbReference type="EMBL" id="CAE0729581.1"/>
    </source>
</evidence>
<feature type="compositionally biased region" description="Basic and acidic residues" evidence="2">
    <location>
        <begin position="78"/>
        <end position="103"/>
    </location>
</feature>
<feature type="coiled-coil region" evidence="1">
    <location>
        <begin position="1009"/>
        <end position="1064"/>
    </location>
</feature>
<feature type="region of interest" description="Disordered" evidence="2">
    <location>
        <begin position="656"/>
        <end position="743"/>
    </location>
</feature>
<evidence type="ECO:0000256" key="2">
    <source>
        <dbReference type="SAM" id="MobiDB-lite"/>
    </source>
</evidence>
<feature type="coiled-coil region" evidence="1">
    <location>
        <begin position="1127"/>
        <end position="1259"/>
    </location>
</feature>
<reference evidence="3" key="1">
    <citation type="submission" date="2021-01" db="EMBL/GenBank/DDBJ databases">
        <authorList>
            <person name="Corre E."/>
            <person name="Pelletier E."/>
            <person name="Niang G."/>
            <person name="Scheremetjew M."/>
            <person name="Finn R."/>
            <person name="Kale V."/>
            <person name="Holt S."/>
            <person name="Cochrane G."/>
            <person name="Meng A."/>
            <person name="Brown T."/>
            <person name="Cohen L."/>
        </authorList>
    </citation>
    <scope>NUCLEOTIDE SEQUENCE</scope>
    <source>
        <strain evidence="3">10249 10 AB</strain>
    </source>
</reference>
<accession>A0A7S4AWU8</accession>
<feature type="region of interest" description="Disordered" evidence="2">
    <location>
        <begin position="345"/>
        <end position="367"/>
    </location>
</feature>
<feature type="compositionally biased region" description="Basic and acidic residues" evidence="2">
    <location>
        <begin position="693"/>
        <end position="709"/>
    </location>
</feature>
<feature type="region of interest" description="Disordered" evidence="2">
    <location>
        <begin position="533"/>
        <end position="633"/>
    </location>
</feature>